<sequence>MKGLELSRSYYEACGREMLERRFPELFDRMAIGLAGEGSECFGFDDKYSADHDFGPSFCIWLDGADYLKYGREVQQAYDSLPGIFAGYPAREVTSRGKGRVGVLCTQTWYSKYTGYSRGPVRLEEWLRVPESSLATAVNGMVYWDPLGSFTEVRKHLLYECPEDIRIRRIAVRAAAMGQAGQYNYMRCWKRKDKIAAGLALAEFVKAGLSMVYLLNRTYAPYYKWMYRGIRELPVLPRAYGLFGQLAEAQAGEETEGIIERICIIVAAELQRQGLSDETDPFLEAHCEQILDRIQEQRIRNMPQI</sequence>
<proteinExistence type="predicted"/>
<accession>A0A7G9GHP9</accession>
<dbReference type="RefSeq" id="WP_118643113.1">
    <property type="nucleotide sequence ID" value="NZ_CP060635.1"/>
</dbReference>
<feature type="domain" description="DUF4037" evidence="1">
    <location>
        <begin position="126"/>
        <end position="226"/>
    </location>
</feature>
<reference evidence="2 3" key="1">
    <citation type="submission" date="2020-08" db="EMBL/GenBank/DDBJ databases">
        <authorList>
            <person name="Liu C."/>
            <person name="Sun Q."/>
        </authorList>
    </citation>
    <scope>NUCLEOTIDE SEQUENCE [LARGE SCALE GENOMIC DNA]</scope>
    <source>
        <strain evidence="2 3">NSJ-29</strain>
    </source>
</reference>
<keyword evidence="3" id="KW-1185">Reference proteome</keyword>
<evidence type="ECO:0000259" key="1">
    <source>
        <dbReference type="Pfam" id="PF13228"/>
    </source>
</evidence>
<evidence type="ECO:0000313" key="3">
    <source>
        <dbReference type="Proteomes" id="UP000515860"/>
    </source>
</evidence>
<protein>
    <submittedName>
        <fullName evidence="2">DUF4037 domain-containing protein</fullName>
    </submittedName>
</protein>
<gene>
    <name evidence="2" type="ORF">H9Q79_08735</name>
</gene>
<dbReference type="InterPro" id="IPR025117">
    <property type="entry name" value="DUF4037"/>
</dbReference>
<evidence type="ECO:0000313" key="2">
    <source>
        <dbReference type="EMBL" id="QNM10331.1"/>
    </source>
</evidence>
<organism evidence="2 3">
    <name type="scientific">Wansuia hejianensis</name>
    <dbReference type="NCBI Taxonomy" id="2763667"/>
    <lineage>
        <taxon>Bacteria</taxon>
        <taxon>Bacillati</taxon>
        <taxon>Bacillota</taxon>
        <taxon>Clostridia</taxon>
        <taxon>Lachnospirales</taxon>
        <taxon>Lachnospiraceae</taxon>
        <taxon>Wansuia</taxon>
    </lineage>
</organism>
<name>A0A7G9GHP9_9FIRM</name>
<dbReference type="KEGG" id="whj:H9Q79_08735"/>
<dbReference type="AlphaFoldDB" id="A0A7G9GHP9"/>
<dbReference type="Pfam" id="PF13228">
    <property type="entry name" value="DUF4037"/>
    <property type="match status" value="1"/>
</dbReference>
<dbReference type="EMBL" id="CP060635">
    <property type="protein sequence ID" value="QNM10331.1"/>
    <property type="molecule type" value="Genomic_DNA"/>
</dbReference>
<dbReference type="Proteomes" id="UP000515860">
    <property type="component" value="Chromosome"/>
</dbReference>